<dbReference type="Gene3D" id="3.40.50.2300">
    <property type="match status" value="2"/>
</dbReference>
<keyword evidence="4 13" id="KW-0812">Transmembrane</keyword>
<evidence type="ECO:0000313" key="16">
    <source>
        <dbReference type="Proteomes" id="UP001457282"/>
    </source>
</evidence>
<feature type="transmembrane region" description="Helical" evidence="13">
    <location>
        <begin position="705"/>
        <end position="728"/>
    </location>
</feature>
<comment type="subcellular location">
    <subcellularLocation>
        <location evidence="1">Membrane</location>
        <topology evidence="1">Multi-pass membrane protein</topology>
    </subcellularLocation>
</comment>
<keyword evidence="12" id="KW-0407">Ion channel</keyword>
<dbReference type="InterPro" id="IPR028082">
    <property type="entry name" value="Peripla_BP_I"/>
</dbReference>
<dbReference type="Gene3D" id="1.10.287.70">
    <property type="match status" value="1"/>
</dbReference>
<organism evidence="15 16">
    <name type="scientific">Rubus argutus</name>
    <name type="common">Southern blackberry</name>
    <dbReference type="NCBI Taxonomy" id="59490"/>
    <lineage>
        <taxon>Eukaryota</taxon>
        <taxon>Viridiplantae</taxon>
        <taxon>Streptophyta</taxon>
        <taxon>Embryophyta</taxon>
        <taxon>Tracheophyta</taxon>
        <taxon>Spermatophyta</taxon>
        <taxon>Magnoliopsida</taxon>
        <taxon>eudicotyledons</taxon>
        <taxon>Gunneridae</taxon>
        <taxon>Pentapetalae</taxon>
        <taxon>rosids</taxon>
        <taxon>fabids</taxon>
        <taxon>Rosales</taxon>
        <taxon>Rosaceae</taxon>
        <taxon>Rosoideae</taxon>
        <taxon>Rosoideae incertae sedis</taxon>
        <taxon>Rubus</taxon>
    </lineage>
</organism>
<evidence type="ECO:0000256" key="9">
    <source>
        <dbReference type="ARBA" id="ARBA00023170"/>
    </source>
</evidence>
<evidence type="ECO:0000256" key="2">
    <source>
        <dbReference type="ARBA" id="ARBA00008685"/>
    </source>
</evidence>
<evidence type="ECO:0000256" key="8">
    <source>
        <dbReference type="ARBA" id="ARBA00023136"/>
    </source>
</evidence>
<sequence length="742" mass="83147">MPFPFTTANRDQRLGLILFPLLIIYLLFNLSYAVEAEDEKNVTNIGAIIDVNSRIGKEQKAAMEIAADNFNDQSNTHELILHFRDSGRDPFLAASAAKELINEKKVQVVIGMETWQEVVTVADVVQNLPDQIPVISFASPAITPPLIQHDGYGGDVGMLALLSEVIRNVGSKIEYRLVLPRLSSSPNWDELEGLLQLPHDVQSRAFIVLQSSLPTVTHLFKVAKKNGLVGADSAWIITESITSLLDPQGNYDMEGTLGIKTYYANNTSSYAKFNKSFQTKHSEEDKSGPGIYALRAYDIISILTEAISSNTINISLQESLANNVEQLQGFKRKISIRRRFGFSETLAKESDTNRRRDVGNVTWPGNLARASKGWAMPTDTKPMRILLPTHHKNFVRRVDGKNSDDKPPYKDLCSNIRIYEAVELVYNKTYDAVIGDTTVIAARIDKVDFTQPYIESGLSMIAPDKSNGESTWLFMKPFTWQMWVATCAILIYTMLIVWFLEGPSNPEFNGPLKSQIATATWFTFSSLFFAHREKIYSNLTRVVFVVWLFVVLILTSSYTANLSSMLTIQRLSPNNYLENVLGFNSSNFKKVGSDLTREDFKNKSLSAVFLELPYAEAFMNENCSEGYTLTKASYSFGGFSFAFQKGSPIARDFSRVFLQLLQDGNMTELQNKWLQNNGTIKQVQNKCTNNATNADIPESLRLESFWGLFVISGAISTLCLLLSLAILVKKNRQHQQASQGIV</sequence>
<evidence type="ECO:0000256" key="5">
    <source>
        <dbReference type="ARBA" id="ARBA00022729"/>
    </source>
</evidence>
<dbReference type="Proteomes" id="UP001457282">
    <property type="component" value="Unassembled WGS sequence"/>
</dbReference>
<keyword evidence="10" id="KW-0325">Glycoprotein</keyword>
<feature type="transmembrane region" description="Helical" evidence="13">
    <location>
        <begin position="512"/>
        <end position="530"/>
    </location>
</feature>
<feature type="domain" description="Ionotropic glutamate receptor C-terminal" evidence="14">
    <location>
        <begin position="384"/>
        <end position="676"/>
    </location>
</feature>
<dbReference type="Pfam" id="PF00060">
    <property type="entry name" value="Lig_chan"/>
    <property type="match status" value="1"/>
</dbReference>
<comment type="similarity">
    <text evidence="2">Belongs to the glutamate-gated ion channel (TC 1.A.10.1) family.</text>
</comment>
<keyword evidence="5" id="KW-0732">Signal</keyword>
<keyword evidence="9" id="KW-0675">Receptor</keyword>
<keyword evidence="7" id="KW-0406">Ion transport</keyword>
<comment type="caution">
    <text evidence="15">The sequence shown here is derived from an EMBL/GenBank/DDBJ whole genome shotgun (WGS) entry which is preliminary data.</text>
</comment>
<dbReference type="AlphaFoldDB" id="A0AAW1XI07"/>
<evidence type="ECO:0000256" key="12">
    <source>
        <dbReference type="ARBA" id="ARBA00023303"/>
    </source>
</evidence>
<dbReference type="InterPro" id="IPR001828">
    <property type="entry name" value="ANF_lig-bd_rcpt"/>
</dbReference>
<keyword evidence="3" id="KW-0813">Transport</keyword>
<keyword evidence="16" id="KW-1185">Reference proteome</keyword>
<evidence type="ECO:0000256" key="11">
    <source>
        <dbReference type="ARBA" id="ARBA00023286"/>
    </source>
</evidence>
<evidence type="ECO:0000256" key="10">
    <source>
        <dbReference type="ARBA" id="ARBA00023180"/>
    </source>
</evidence>
<keyword evidence="8 13" id="KW-0472">Membrane</keyword>
<evidence type="ECO:0000256" key="1">
    <source>
        <dbReference type="ARBA" id="ARBA00004141"/>
    </source>
</evidence>
<reference evidence="15 16" key="1">
    <citation type="journal article" date="2023" name="G3 (Bethesda)">
        <title>A chromosome-length genome assembly and annotation of blackberry (Rubus argutus, cv. 'Hillquist').</title>
        <authorList>
            <person name="Bruna T."/>
            <person name="Aryal R."/>
            <person name="Dudchenko O."/>
            <person name="Sargent D.J."/>
            <person name="Mead D."/>
            <person name="Buti M."/>
            <person name="Cavallini A."/>
            <person name="Hytonen T."/>
            <person name="Andres J."/>
            <person name="Pham M."/>
            <person name="Weisz D."/>
            <person name="Mascagni F."/>
            <person name="Usai G."/>
            <person name="Natali L."/>
            <person name="Bassil N."/>
            <person name="Fernandez G.E."/>
            <person name="Lomsadze A."/>
            <person name="Armour M."/>
            <person name="Olukolu B."/>
            <person name="Poorten T."/>
            <person name="Britton C."/>
            <person name="Davik J."/>
            <person name="Ashrafi H."/>
            <person name="Aiden E.L."/>
            <person name="Borodovsky M."/>
            <person name="Worthington M."/>
        </authorList>
    </citation>
    <scope>NUCLEOTIDE SEQUENCE [LARGE SCALE GENOMIC DNA]</scope>
    <source>
        <strain evidence="15">PI 553951</strain>
    </source>
</reference>
<dbReference type="PANTHER" id="PTHR18966">
    <property type="entry name" value="IONOTROPIC GLUTAMATE RECEPTOR"/>
    <property type="match status" value="1"/>
</dbReference>
<evidence type="ECO:0000256" key="7">
    <source>
        <dbReference type="ARBA" id="ARBA00023065"/>
    </source>
</evidence>
<dbReference type="GO" id="GO:0016020">
    <property type="term" value="C:membrane"/>
    <property type="evidence" value="ECO:0007669"/>
    <property type="project" value="UniProtKB-SubCell"/>
</dbReference>
<dbReference type="Pfam" id="PF01094">
    <property type="entry name" value="ANF_receptor"/>
    <property type="match status" value="2"/>
</dbReference>
<evidence type="ECO:0000256" key="13">
    <source>
        <dbReference type="SAM" id="Phobius"/>
    </source>
</evidence>
<dbReference type="InterPro" id="IPR001320">
    <property type="entry name" value="Iontro_rcpt_C"/>
</dbReference>
<evidence type="ECO:0000256" key="3">
    <source>
        <dbReference type="ARBA" id="ARBA00022448"/>
    </source>
</evidence>
<keyword evidence="11" id="KW-1071">Ligand-gated ion channel</keyword>
<dbReference type="Gene3D" id="3.40.190.10">
    <property type="entry name" value="Periplasmic binding protein-like II"/>
    <property type="match status" value="2"/>
</dbReference>
<dbReference type="EMBL" id="JBEDUW010000003">
    <property type="protein sequence ID" value="KAK9936511.1"/>
    <property type="molecule type" value="Genomic_DNA"/>
</dbReference>
<dbReference type="FunFam" id="1.10.287.70:FF:000037">
    <property type="entry name" value="Glutamate receptor"/>
    <property type="match status" value="1"/>
</dbReference>
<evidence type="ECO:0000313" key="15">
    <source>
        <dbReference type="EMBL" id="KAK9936511.1"/>
    </source>
</evidence>
<proteinExistence type="inferred from homology"/>
<name>A0AAW1XI07_RUBAR</name>
<dbReference type="GO" id="GO:0015276">
    <property type="term" value="F:ligand-gated monoatomic ion channel activity"/>
    <property type="evidence" value="ECO:0007669"/>
    <property type="project" value="InterPro"/>
</dbReference>
<dbReference type="SUPFAM" id="SSF53822">
    <property type="entry name" value="Periplasmic binding protein-like I"/>
    <property type="match status" value="1"/>
</dbReference>
<feature type="transmembrane region" description="Helical" evidence="13">
    <location>
        <begin position="542"/>
        <end position="560"/>
    </location>
</feature>
<evidence type="ECO:0000256" key="6">
    <source>
        <dbReference type="ARBA" id="ARBA00022989"/>
    </source>
</evidence>
<keyword evidence="6 13" id="KW-1133">Transmembrane helix</keyword>
<feature type="transmembrane region" description="Helical" evidence="13">
    <location>
        <begin position="482"/>
        <end position="500"/>
    </location>
</feature>
<evidence type="ECO:0000256" key="4">
    <source>
        <dbReference type="ARBA" id="ARBA00022692"/>
    </source>
</evidence>
<gene>
    <name evidence="15" type="ORF">M0R45_013350</name>
</gene>
<dbReference type="SMART" id="SM00079">
    <property type="entry name" value="PBPe"/>
    <property type="match status" value="1"/>
</dbReference>
<accession>A0AAW1XI07</accession>
<dbReference type="InterPro" id="IPR015683">
    <property type="entry name" value="Ionotropic_Glu_rcpt"/>
</dbReference>
<feature type="transmembrane region" description="Helical" evidence="13">
    <location>
        <begin position="14"/>
        <end position="34"/>
    </location>
</feature>
<protein>
    <recommendedName>
        <fullName evidence="14">Ionotropic glutamate receptor C-terminal domain-containing protein</fullName>
    </recommendedName>
</protein>
<evidence type="ECO:0000259" key="14">
    <source>
        <dbReference type="SMART" id="SM00079"/>
    </source>
</evidence>
<dbReference type="SUPFAM" id="SSF53850">
    <property type="entry name" value="Periplasmic binding protein-like II"/>
    <property type="match status" value="1"/>
</dbReference>